<dbReference type="RefSeq" id="WP_196071192.1">
    <property type="nucleotide sequence ID" value="NZ_BAABZI010000001.1"/>
</dbReference>
<reference evidence="1" key="1">
    <citation type="submission" date="2021-07" db="EMBL/GenBank/DDBJ databases">
        <title>Comparative genomics of Bacteroides fragilis group isolates reveals species-dependent resistance mechanisms and validates clinical tools for resistance prediction.</title>
        <authorList>
            <person name="Wallace M.J."/>
            <person name="Jean S."/>
            <person name="Wallace M.A."/>
            <person name="Carey-Ann B.D."/>
            <person name="Dantas G."/>
        </authorList>
    </citation>
    <scope>NUCLEOTIDE SEQUENCE</scope>
    <source>
        <strain evidence="1">BJH_160</strain>
    </source>
</reference>
<gene>
    <name evidence="1" type="ORF">K0H07_03800</name>
</gene>
<protein>
    <submittedName>
        <fullName evidence="1">Uncharacterized protein</fullName>
    </submittedName>
</protein>
<dbReference type="AlphaFoldDB" id="A0AAW4Z583"/>
<dbReference type="EMBL" id="JAHYQA010000002">
    <property type="protein sequence ID" value="MCE9236281.1"/>
    <property type="molecule type" value="Genomic_DNA"/>
</dbReference>
<evidence type="ECO:0000313" key="2">
    <source>
        <dbReference type="Proteomes" id="UP001200544"/>
    </source>
</evidence>
<dbReference type="InterPro" id="IPR042236">
    <property type="entry name" value="PI3K_accessory_sf"/>
</dbReference>
<dbReference type="Proteomes" id="UP001200544">
    <property type="component" value="Unassembled WGS sequence"/>
</dbReference>
<proteinExistence type="predicted"/>
<accession>A0AAW4Z583</accession>
<organism evidence="1 2">
    <name type="scientific">Bacteroides thetaiotaomicron</name>
    <dbReference type="NCBI Taxonomy" id="818"/>
    <lineage>
        <taxon>Bacteria</taxon>
        <taxon>Pseudomonadati</taxon>
        <taxon>Bacteroidota</taxon>
        <taxon>Bacteroidia</taxon>
        <taxon>Bacteroidales</taxon>
        <taxon>Bacteroidaceae</taxon>
        <taxon>Bacteroides</taxon>
    </lineage>
</organism>
<evidence type="ECO:0000313" key="1">
    <source>
        <dbReference type="EMBL" id="MCE9236281.1"/>
    </source>
</evidence>
<name>A0AAW4Z583_BACT4</name>
<sequence length="99" mass="11522">MTVRQWLSTQSYQEQHLFGINTFNKNEIETLKTIKDIKEALELFETAAIKQGEAISNGNSKIANHNYDKMAIVIKFLRTHKSLHELSKFYTHNNISVRL</sequence>
<dbReference type="Gene3D" id="1.25.40.70">
    <property type="entry name" value="Phosphatidylinositol 3-kinase, accessory domain (PIK)"/>
    <property type="match status" value="1"/>
</dbReference>
<comment type="caution">
    <text evidence="1">The sequence shown here is derived from an EMBL/GenBank/DDBJ whole genome shotgun (WGS) entry which is preliminary data.</text>
</comment>